<feature type="region of interest" description="Disordered" evidence="1">
    <location>
        <begin position="1"/>
        <end position="52"/>
    </location>
</feature>
<feature type="transmembrane region" description="Helical" evidence="2">
    <location>
        <begin position="247"/>
        <end position="269"/>
    </location>
</feature>
<dbReference type="EMBL" id="JH767158">
    <property type="protein sequence ID" value="EQC33606.1"/>
    <property type="molecule type" value="Genomic_DNA"/>
</dbReference>
<feature type="transmembrane region" description="Helical" evidence="2">
    <location>
        <begin position="135"/>
        <end position="160"/>
    </location>
</feature>
<protein>
    <recommendedName>
        <fullName evidence="3">F-box domain-containing protein</fullName>
    </recommendedName>
</protein>
<dbReference type="OrthoDB" id="162437at2759"/>
<keyword evidence="2" id="KW-0812">Transmembrane</keyword>
<evidence type="ECO:0000256" key="1">
    <source>
        <dbReference type="SAM" id="MobiDB-lite"/>
    </source>
</evidence>
<feature type="transmembrane region" description="Helical" evidence="2">
    <location>
        <begin position="205"/>
        <end position="227"/>
    </location>
</feature>
<feature type="transmembrane region" description="Helical" evidence="2">
    <location>
        <begin position="348"/>
        <end position="370"/>
    </location>
</feature>
<dbReference type="SUPFAM" id="SSF81383">
    <property type="entry name" value="F-box domain"/>
    <property type="match status" value="1"/>
</dbReference>
<dbReference type="InParanoid" id="T0QFU9"/>
<keyword evidence="2" id="KW-0472">Membrane</keyword>
<feature type="transmembrane region" description="Helical" evidence="2">
    <location>
        <begin position="722"/>
        <end position="746"/>
    </location>
</feature>
<feature type="transmembrane region" description="Helical" evidence="2">
    <location>
        <begin position="691"/>
        <end position="716"/>
    </location>
</feature>
<feature type="transmembrane region" description="Helical" evidence="2">
    <location>
        <begin position="864"/>
        <end position="888"/>
    </location>
</feature>
<feature type="transmembrane region" description="Helical" evidence="2">
    <location>
        <begin position="1001"/>
        <end position="1025"/>
    </location>
</feature>
<dbReference type="SMART" id="SM00256">
    <property type="entry name" value="FBOX"/>
    <property type="match status" value="1"/>
</dbReference>
<dbReference type="GeneID" id="19949439"/>
<dbReference type="PROSITE" id="PS50181">
    <property type="entry name" value="FBOX"/>
    <property type="match status" value="1"/>
</dbReference>
<dbReference type="InterPro" id="IPR001810">
    <property type="entry name" value="F-box_dom"/>
</dbReference>
<feature type="compositionally biased region" description="Acidic residues" evidence="1">
    <location>
        <begin position="26"/>
        <end position="45"/>
    </location>
</feature>
<sequence length="1346" mass="149571">MATTANDLRERTTVLRRRLPATWPSVEEDGGSSSSDDDNNDEDGDIKESSYDAYVPGTTPLGEALLTFATCNLPTPEPPLVPASPVTQLHHAWQRLPWYVHTCLVTLGLLAWWFSFLAVFSVLSSRSMAQQVVTAGMLLLGAGALYLVLIFVLVQLPWTSAFGASIWARLHLTRPPADSRVLVEPCIWVALVMSSYALFHSFALSSLIGGVTGIALVLLGDVIQVYLHIIGSAKSTPKDEQPRSLKIVVTTVAIASIVHQCHALFWSVLNDGALGVWPYLLSILVGVSLIVASELLLLYGPTRYAGVILQSRVLHARDNWRLHPFRSLLELSFVLLVSMLGYDYFGELLISLQVGTLACTVFILTGEFYLYPTRTTMRHGLAVDDHHWMKLLPLLCVLTFMLYHVGFILARHVRLLLPLLNILALGATVRLCLPRKLWLRRMLWRRLGTSFMRSHPWQATWEMVAHVAFGVFLPTETPFVVLVGANVFFDIWMVASERVGTKLWDAVSLLQYAPAWRLTLSGREVTSMPQSHAPLWDLDPPPVATNVVVDRHDLSIPLCTLINLLVLFGSLASLTVLVTTRLASATTLHLVFVYTMCLATCAGLLLGSVADGQYYAWLRRRLYAFLRDQVERFPLQTFVEVATWWGVCIGSYALSGWPVFAIGLASLSTLVVLLGGKYVSRRLVAQRDDAFSATCAVVFFICLMTYATGLCLYYIYCHFRRIEVAFCLATLSGVVFVASSELCLLWEPSRVAGMILQTRVTHARTNWRLEPVRSFLELFVWVGVTYGSFEVYQDVALALQLGTFSGIVVTLSGELFRSQTHVLFPDGDVAAQSSNRPKVLPLLLLFAYVGAGTFQWIFEHLRRLEVMVLLATIAGIVFLCVADALVLWTPTRWAGLILQDRFLQASANWHMHPVRSFVELGCFLGVIYGSHAIYGDLLVAVQCGTLSGMCVALIGDQLKSQRGPTPSHDKQHRILPLPIMSVLGLVGVVAFNTIYTHLRSIEVAFVLATSSSIAFVVLGDMFVIWRPTRYVGLILQERILNAAHNYKSRPLRSYGEFGTATAVLFVAYRYTLDVLVAMQVGTFTGIVVCVANESITTYVSAYKQRMVSLAAGHSDGQEDAHLLAMPYEVLFEIARFLTPEELLVARATCHKVNDLLRAESARFWLHAHLRRQWKRYGFGPHRRPVRRSLIYEAWQALVPNLWAPRSEPSTLLTAKIACNRALKWVYLNADWIRSHNMPPLSTPPPTTLALRATDPGFQVFRHLPDKDVLGITLQSNGTDDGIDVILVPSRLYAKLQADPFSFVVSETLYEVEACSTGHLVNAAFVAMTVLCLGHAIARVVGTNPSP</sequence>
<reference evidence="4 5" key="1">
    <citation type="submission" date="2012-04" db="EMBL/GenBank/DDBJ databases">
        <title>The Genome Sequence of Saprolegnia declina VS20.</title>
        <authorList>
            <consortium name="The Broad Institute Genome Sequencing Platform"/>
            <person name="Russ C."/>
            <person name="Nusbaum C."/>
            <person name="Tyler B."/>
            <person name="van West P."/>
            <person name="Dieguez-Uribeondo J."/>
            <person name="de Bruijn I."/>
            <person name="Tripathy S."/>
            <person name="Jiang R."/>
            <person name="Young S.K."/>
            <person name="Zeng Q."/>
            <person name="Gargeya S."/>
            <person name="Fitzgerald M."/>
            <person name="Haas B."/>
            <person name="Abouelleil A."/>
            <person name="Alvarado L."/>
            <person name="Arachchi H.M."/>
            <person name="Berlin A."/>
            <person name="Chapman S.B."/>
            <person name="Goldberg J."/>
            <person name="Griggs A."/>
            <person name="Gujja S."/>
            <person name="Hansen M."/>
            <person name="Howarth C."/>
            <person name="Imamovic A."/>
            <person name="Larimer J."/>
            <person name="McCowen C."/>
            <person name="Montmayeur A."/>
            <person name="Murphy C."/>
            <person name="Neiman D."/>
            <person name="Pearson M."/>
            <person name="Priest M."/>
            <person name="Roberts A."/>
            <person name="Saif S."/>
            <person name="Shea T."/>
            <person name="Sisk P."/>
            <person name="Sykes S."/>
            <person name="Wortman J."/>
            <person name="Nusbaum C."/>
            <person name="Birren B."/>
        </authorList>
    </citation>
    <scope>NUCLEOTIDE SEQUENCE [LARGE SCALE GENOMIC DNA]</scope>
    <source>
        <strain evidence="4 5">VS20</strain>
    </source>
</reference>
<feature type="transmembrane region" description="Helical" evidence="2">
    <location>
        <begin position="320"/>
        <end position="342"/>
    </location>
</feature>
<name>T0QFU9_SAPDV</name>
<gene>
    <name evidence="4" type="ORF">SDRG_08712</name>
</gene>
<dbReference type="eggNOG" id="ENOG502RM1R">
    <property type="taxonomic scope" value="Eukaryota"/>
</dbReference>
<dbReference type="Gene3D" id="1.20.1280.50">
    <property type="match status" value="1"/>
</dbReference>
<feature type="domain" description="F-box" evidence="3">
    <location>
        <begin position="1119"/>
        <end position="1167"/>
    </location>
</feature>
<organism evidence="4 5">
    <name type="scientific">Saprolegnia diclina (strain VS20)</name>
    <dbReference type="NCBI Taxonomy" id="1156394"/>
    <lineage>
        <taxon>Eukaryota</taxon>
        <taxon>Sar</taxon>
        <taxon>Stramenopiles</taxon>
        <taxon>Oomycota</taxon>
        <taxon>Saprolegniomycetes</taxon>
        <taxon>Saprolegniales</taxon>
        <taxon>Saprolegniaceae</taxon>
        <taxon>Saprolegnia</taxon>
    </lineage>
</organism>
<evidence type="ECO:0000313" key="4">
    <source>
        <dbReference type="EMBL" id="EQC33606.1"/>
    </source>
</evidence>
<dbReference type="VEuPathDB" id="FungiDB:SDRG_08712"/>
<feature type="transmembrane region" description="Helical" evidence="2">
    <location>
        <begin position="561"/>
        <end position="579"/>
    </location>
</feature>
<feature type="transmembrane region" description="Helical" evidence="2">
    <location>
        <begin position="839"/>
        <end position="858"/>
    </location>
</feature>
<feature type="transmembrane region" description="Helical" evidence="2">
    <location>
        <begin position="98"/>
        <end position="123"/>
    </location>
</feature>
<feature type="transmembrane region" description="Helical" evidence="2">
    <location>
        <begin position="909"/>
        <end position="928"/>
    </location>
</feature>
<proteinExistence type="predicted"/>
<dbReference type="Pfam" id="PF00646">
    <property type="entry name" value="F-box"/>
    <property type="match status" value="1"/>
</dbReference>
<evidence type="ECO:0000256" key="2">
    <source>
        <dbReference type="SAM" id="Phobius"/>
    </source>
</evidence>
<dbReference type="InterPro" id="IPR036047">
    <property type="entry name" value="F-box-like_dom_sf"/>
</dbReference>
<feature type="transmembrane region" description="Helical" evidence="2">
    <location>
        <begin position="974"/>
        <end position="995"/>
    </location>
</feature>
<dbReference type="Proteomes" id="UP000030762">
    <property type="component" value="Unassembled WGS sequence"/>
</dbReference>
<feature type="transmembrane region" description="Helical" evidence="2">
    <location>
        <begin position="591"/>
        <end position="612"/>
    </location>
</feature>
<keyword evidence="5" id="KW-1185">Reference proteome</keyword>
<dbReference type="OMA" id="ATCHKVN"/>
<feature type="transmembrane region" description="Helical" evidence="2">
    <location>
        <begin position="391"/>
        <end position="409"/>
    </location>
</feature>
<accession>T0QFU9</accession>
<dbReference type="RefSeq" id="XP_008612829.1">
    <property type="nucleotide sequence ID" value="XM_008614607.1"/>
</dbReference>
<feature type="transmembrane region" description="Helical" evidence="2">
    <location>
        <begin position="275"/>
        <end position="299"/>
    </location>
</feature>
<evidence type="ECO:0000259" key="3">
    <source>
        <dbReference type="PROSITE" id="PS50181"/>
    </source>
</evidence>
<feature type="transmembrane region" description="Helical" evidence="2">
    <location>
        <begin position="659"/>
        <end position="679"/>
    </location>
</feature>
<feature type="transmembrane region" description="Helical" evidence="2">
    <location>
        <begin position="415"/>
        <end position="433"/>
    </location>
</feature>
<keyword evidence="2" id="KW-1133">Transmembrane helix</keyword>
<evidence type="ECO:0000313" key="5">
    <source>
        <dbReference type="Proteomes" id="UP000030762"/>
    </source>
</evidence>